<reference evidence="2" key="1">
    <citation type="submission" date="2022-01" db="EMBL/GenBank/DDBJ databases">
        <authorList>
            <person name="King R."/>
        </authorList>
    </citation>
    <scope>NUCLEOTIDE SEQUENCE</scope>
</reference>
<protein>
    <recommendedName>
        <fullName evidence="1">Rab-GAP TBC domain-containing protein</fullName>
    </recommendedName>
</protein>
<name>A0A9N9QEE8_9CUCU</name>
<organism evidence="2 3">
    <name type="scientific">Ceutorhynchus assimilis</name>
    <name type="common">cabbage seed weevil</name>
    <dbReference type="NCBI Taxonomy" id="467358"/>
    <lineage>
        <taxon>Eukaryota</taxon>
        <taxon>Metazoa</taxon>
        <taxon>Ecdysozoa</taxon>
        <taxon>Arthropoda</taxon>
        <taxon>Hexapoda</taxon>
        <taxon>Insecta</taxon>
        <taxon>Pterygota</taxon>
        <taxon>Neoptera</taxon>
        <taxon>Endopterygota</taxon>
        <taxon>Coleoptera</taxon>
        <taxon>Polyphaga</taxon>
        <taxon>Cucujiformia</taxon>
        <taxon>Curculionidae</taxon>
        <taxon>Ceutorhynchinae</taxon>
        <taxon>Ceutorhynchus</taxon>
    </lineage>
</organism>
<proteinExistence type="predicted"/>
<dbReference type="SUPFAM" id="SSF47923">
    <property type="entry name" value="Ypt/Rab-GAP domain of gyp1p"/>
    <property type="match status" value="2"/>
</dbReference>
<dbReference type="SMART" id="SM00164">
    <property type="entry name" value="TBC"/>
    <property type="match status" value="1"/>
</dbReference>
<feature type="domain" description="Rab-GAP TBC" evidence="1">
    <location>
        <begin position="1"/>
        <end position="172"/>
    </location>
</feature>
<dbReference type="Gene3D" id="1.10.472.80">
    <property type="entry name" value="Ypt/Rab-GAP domain of gyp1p, domain 3"/>
    <property type="match status" value="1"/>
</dbReference>
<evidence type="ECO:0000313" key="2">
    <source>
        <dbReference type="EMBL" id="CAG9766934.1"/>
    </source>
</evidence>
<dbReference type="InterPro" id="IPR032738">
    <property type="entry name" value="Tbc1d30_C"/>
</dbReference>
<gene>
    <name evidence="2" type="ORF">CEUTPL_LOCUS7503</name>
</gene>
<dbReference type="GO" id="GO:0005783">
    <property type="term" value="C:endoplasmic reticulum"/>
    <property type="evidence" value="ECO:0007669"/>
    <property type="project" value="TreeGrafter"/>
</dbReference>
<dbReference type="InterPro" id="IPR000195">
    <property type="entry name" value="Rab-GAP-TBC_dom"/>
</dbReference>
<dbReference type="OrthoDB" id="289721at2759"/>
<dbReference type="AlphaFoldDB" id="A0A9N9QEE8"/>
<keyword evidence="3" id="KW-1185">Reference proteome</keyword>
<dbReference type="PROSITE" id="PS50086">
    <property type="entry name" value="TBC_RABGAP"/>
    <property type="match status" value="1"/>
</dbReference>
<sequence>MCFSEWSSPADAELDIQIVKDLHRTGCNLFCGDCHNQALLKKVLLGYARWNKAVGYCQGFNILAAFILQVTEKCESDALKLMIYLIEGVLPDSYFVESLRGLSVDMAVFRELLRSKLPKLSKHLDELQNDGIMSYEPPLTNVFTMQWFLTIFCNCLPHNAVLRVWDLILIEGNEFLFLTALAIWQLLAQRILLVRTANEFYGLMAALTSELLESMLVDPDNLLEGIIAIGPIVELKSLREHYLYNIRPWGTHMSAHTLKKINFYPKEDHSKILMDISALQKQYHKLKQRQRQTHIIFSAAVNNQSPSTVEPVAMNHLLVGKSALGPSRRTGPLKGSIPPARHKQVLQQRTLHWNQVVIPKKSVFVQIQIQRPTSSSSSDTELCDQENDEIQSSNVEGGGDTIIKDLNKSNIVTDSSIVNNERITAYLENNLPNSEDKNDAEFEEFLFDRLKYDTASKRNSQLTLQIIQENSQILQRIMECQSRFSSPSSDTIEARLFGENYFNLNNNNVDTWLKGMNLEEMCSQEIDNFLMRSFDKDKAETSCSNQDLLEIEKASVSDSLCNTSKNEDENDSAIGLQDFSTTSNLIDLNDNELISQEDENFHVCDTLQTDFNKNKTCLNLDFRVANNEKTHTSLPDKPDLVGFDPFPVQRKLKPNKVVTMKLGLYK</sequence>
<dbReference type="Pfam" id="PF00566">
    <property type="entry name" value="RabGAP-TBC"/>
    <property type="match status" value="1"/>
</dbReference>
<dbReference type="PANTHER" id="PTHR13399">
    <property type="entry name" value="TRANSLOCON-ASSOCIATED PROTEIN TRAP , GAMMA SUBUNIT"/>
    <property type="match status" value="1"/>
</dbReference>
<evidence type="ECO:0000259" key="1">
    <source>
        <dbReference type="PROSITE" id="PS50086"/>
    </source>
</evidence>
<dbReference type="EMBL" id="OU892279">
    <property type="protein sequence ID" value="CAG9766934.1"/>
    <property type="molecule type" value="Genomic_DNA"/>
</dbReference>
<dbReference type="Pfam" id="PF15733">
    <property type="entry name" value="DUF4682"/>
    <property type="match status" value="1"/>
</dbReference>
<evidence type="ECO:0000313" key="3">
    <source>
        <dbReference type="Proteomes" id="UP001152799"/>
    </source>
</evidence>
<dbReference type="Gene3D" id="1.10.8.270">
    <property type="entry name" value="putative rabgap domain of human tbc1 domain family member 14 like domains"/>
    <property type="match status" value="1"/>
</dbReference>
<dbReference type="Proteomes" id="UP001152799">
    <property type="component" value="Chromosome 3"/>
</dbReference>
<dbReference type="PANTHER" id="PTHR13399:SF2">
    <property type="entry name" value="TRANSLOCON-ASSOCIATED PROTEIN SUBUNIT GAMMA"/>
    <property type="match status" value="1"/>
</dbReference>
<dbReference type="InterPro" id="IPR035969">
    <property type="entry name" value="Rab-GAP_TBC_sf"/>
</dbReference>
<accession>A0A9N9QEE8</accession>